<organism evidence="1 2">
    <name type="scientific">Melipona quadrifasciata</name>
    <dbReference type="NCBI Taxonomy" id="166423"/>
    <lineage>
        <taxon>Eukaryota</taxon>
        <taxon>Metazoa</taxon>
        <taxon>Ecdysozoa</taxon>
        <taxon>Arthropoda</taxon>
        <taxon>Hexapoda</taxon>
        <taxon>Insecta</taxon>
        <taxon>Pterygota</taxon>
        <taxon>Neoptera</taxon>
        <taxon>Endopterygota</taxon>
        <taxon>Hymenoptera</taxon>
        <taxon>Apocrita</taxon>
        <taxon>Aculeata</taxon>
        <taxon>Apoidea</taxon>
        <taxon>Anthophila</taxon>
        <taxon>Apidae</taxon>
        <taxon>Melipona</taxon>
    </lineage>
</organism>
<accession>A0A0N0BHD3</accession>
<name>A0A0N0BHD3_9HYME</name>
<protein>
    <submittedName>
        <fullName evidence="1">Uncharacterized protein</fullName>
    </submittedName>
</protein>
<reference evidence="1 2" key="1">
    <citation type="submission" date="2015-07" db="EMBL/GenBank/DDBJ databases">
        <title>The genome of Melipona quadrifasciata.</title>
        <authorList>
            <person name="Pan H."/>
            <person name="Kapheim K."/>
        </authorList>
    </citation>
    <scope>NUCLEOTIDE SEQUENCE [LARGE SCALE GENOMIC DNA]</scope>
    <source>
        <strain evidence="1">0111107301</strain>
        <tissue evidence="1">Whole body</tissue>
    </source>
</reference>
<dbReference type="Proteomes" id="UP000053105">
    <property type="component" value="Unassembled WGS sequence"/>
</dbReference>
<gene>
    <name evidence="1" type="ORF">WN51_11799</name>
</gene>
<dbReference type="AlphaFoldDB" id="A0A0N0BHD3"/>
<evidence type="ECO:0000313" key="2">
    <source>
        <dbReference type="Proteomes" id="UP000053105"/>
    </source>
</evidence>
<dbReference type="EMBL" id="KQ435753">
    <property type="protein sequence ID" value="KOX76084.1"/>
    <property type="molecule type" value="Genomic_DNA"/>
</dbReference>
<keyword evidence="2" id="KW-1185">Reference proteome</keyword>
<proteinExistence type="predicted"/>
<evidence type="ECO:0000313" key="1">
    <source>
        <dbReference type="EMBL" id="KOX76084.1"/>
    </source>
</evidence>
<sequence length="76" mass="8903">MELKQKRSELLSYRFLTKLHQPLVKKLSSDDINHIVEWKAKGGGITVNHRNGDPPWLGRGWRRYQIRACFSNEAVQ</sequence>